<dbReference type="AlphaFoldDB" id="A0A914DB84"/>
<evidence type="ECO:0000313" key="2">
    <source>
        <dbReference type="Proteomes" id="UP000887540"/>
    </source>
</evidence>
<keyword evidence="1" id="KW-0732">Signal</keyword>
<keyword evidence="2" id="KW-1185">Reference proteome</keyword>
<feature type="chain" id="PRO_5037609992" evidence="1">
    <location>
        <begin position="24"/>
        <end position="66"/>
    </location>
</feature>
<feature type="signal peptide" evidence="1">
    <location>
        <begin position="1"/>
        <end position="23"/>
    </location>
</feature>
<dbReference type="WBParaSite" id="ACRNAN_scaffold21784.g6767.t1">
    <property type="protein sequence ID" value="ACRNAN_scaffold21784.g6767.t1"/>
    <property type="gene ID" value="ACRNAN_scaffold21784.g6767"/>
</dbReference>
<name>A0A914DB84_9BILA</name>
<organism evidence="2 3">
    <name type="scientific">Acrobeloides nanus</name>
    <dbReference type="NCBI Taxonomy" id="290746"/>
    <lineage>
        <taxon>Eukaryota</taxon>
        <taxon>Metazoa</taxon>
        <taxon>Ecdysozoa</taxon>
        <taxon>Nematoda</taxon>
        <taxon>Chromadorea</taxon>
        <taxon>Rhabditida</taxon>
        <taxon>Tylenchina</taxon>
        <taxon>Cephalobomorpha</taxon>
        <taxon>Cephaloboidea</taxon>
        <taxon>Cephalobidae</taxon>
        <taxon>Acrobeloides</taxon>
    </lineage>
</organism>
<reference evidence="3" key="1">
    <citation type="submission" date="2022-11" db="UniProtKB">
        <authorList>
            <consortium name="WormBaseParasite"/>
        </authorList>
    </citation>
    <scope>IDENTIFICATION</scope>
</reference>
<evidence type="ECO:0000313" key="3">
    <source>
        <dbReference type="WBParaSite" id="ACRNAN_scaffold21784.g6767.t1"/>
    </source>
</evidence>
<protein>
    <submittedName>
        <fullName evidence="3">Uncharacterized protein</fullName>
    </submittedName>
</protein>
<accession>A0A914DB84</accession>
<dbReference type="Proteomes" id="UP000887540">
    <property type="component" value="Unplaced"/>
</dbReference>
<proteinExistence type="predicted"/>
<evidence type="ECO:0000256" key="1">
    <source>
        <dbReference type="SAM" id="SignalP"/>
    </source>
</evidence>
<sequence>MASLRTLAVYTFLGCILASTVSAQAAGNPLSPIVNAVGNLLTNIITIVKQLLDQLLPIVNNVLQNV</sequence>